<evidence type="ECO:0000313" key="6">
    <source>
        <dbReference type="Proteomes" id="UP000189632"/>
    </source>
</evidence>
<keyword evidence="6" id="KW-1185">Reference proteome</keyword>
<organism evidence="5 6">
    <name type="scientific">Bartonella choladocola</name>
    <dbReference type="NCBI Taxonomy" id="2750995"/>
    <lineage>
        <taxon>Bacteria</taxon>
        <taxon>Pseudomonadati</taxon>
        <taxon>Pseudomonadota</taxon>
        <taxon>Alphaproteobacteria</taxon>
        <taxon>Hyphomicrobiales</taxon>
        <taxon>Bartonellaceae</taxon>
        <taxon>Bartonella</taxon>
    </lineage>
</organism>
<dbReference type="EMBL" id="CP015625">
    <property type="protein sequence ID" value="AQT46854.1"/>
    <property type="molecule type" value="Genomic_DNA"/>
</dbReference>
<dbReference type="InterPro" id="IPR000182">
    <property type="entry name" value="GNAT_dom"/>
</dbReference>
<dbReference type="STRING" id="1686310.BBC0244_007300"/>
<comment type="similarity">
    <text evidence="3">Belongs to the acetyltransferase family. RimJ subfamily.</text>
</comment>
<protein>
    <submittedName>
        <fullName evidence="5">Ribosomal-protein-alanine N-acetyltransferase</fullName>
        <ecNumber evidence="5">2.3.1.128</ecNumber>
    </submittedName>
</protein>
<evidence type="ECO:0000313" key="5">
    <source>
        <dbReference type="EMBL" id="AQT46854.1"/>
    </source>
</evidence>
<dbReference type="InterPro" id="IPR016181">
    <property type="entry name" value="Acyl_CoA_acyltransferase"/>
</dbReference>
<evidence type="ECO:0000256" key="3">
    <source>
        <dbReference type="ARBA" id="ARBA00038502"/>
    </source>
</evidence>
<evidence type="ECO:0000256" key="2">
    <source>
        <dbReference type="ARBA" id="ARBA00023315"/>
    </source>
</evidence>
<dbReference type="InterPro" id="IPR051531">
    <property type="entry name" value="N-acetyltransferase"/>
</dbReference>
<dbReference type="GO" id="GO:0005737">
    <property type="term" value="C:cytoplasm"/>
    <property type="evidence" value="ECO:0007669"/>
    <property type="project" value="TreeGrafter"/>
</dbReference>
<dbReference type="Pfam" id="PF13302">
    <property type="entry name" value="Acetyltransf_3"/>
    <property type="match status" value="1"/>
</dbReference>
<evidence type="ECO:0000256" key="1">
    <source>
        <dbReference type="ARBA" id="ARBA00022679"/>
    </source>
</evidence>
<feature type="domain" description="N-acetyltransferase" evidence="4">
    <location>
        <begin position="70"/>
        <end position="222"/>
    </location>
</feature>
<keyword evidence="2 5" id="KW-0012">Acyltransferase</keyword>
<proteinExistence type="inferred from homology"/>
<keyword evidence="1 5" id="KW-0808">Transferase</keyword>
<dbReference type="GO" id="GO:0008999">
    <property type="term" value="F:protein-N-terminal-alanine acetyltransferase activity"/>
    <property type="evidence" value="ECO:0007669"/>
    <property type="project" value="TreeGrafter"/>
</dbReference>
<dbReference type="EC" id="2.3.1.128" evidence="5"/>
<reference evidence="5 6" key="1">
    <citation type="submission" date="2016-11" db="EMBL/GenBank/DDBJ databases">
        <title>Comparative genomics of Bartonella apis.</title>
        <authorList>
            <person name="Engel P."/>
        </authorList>
    </citation>
    <scope>NUCLEOTIDE SEQUENCE [LARGE SCALE GENOMIC DNA]</scope>
    <source>
        <strain evidence="5 6">BBC0122</strain>
    </source>
</reference>
<dbReference type="PANTHER" id="PTHR43792:SF8">
    <property type="entry name" value="[RIBOSOMAL PROTEIN US5]-ALANINE N-ACETYLTRANSFERASE"/>
    <property type="match status" value="1"/>
</dbReference>
<accession>A0A1U9MG23</accession>
<dbReference type="PANTHER" id="PTHR43792">
    <property type="entry name" value="GNAT FAMILY, PUTATIVE (AFU_ORTHOLOGUE AFUA_3G00765)-RELATED-RELATED"/>
    <property type="match status" value="1"/>
</dbReference>
<dbReference type="PROSITE" id="PS51186">
    <property type="entry name" value="GNAT"/>
    <property type="match status" value="1"/>
</dbReference>
<dbReference type="Proteomes" id="UP000189632">
    <property type="component" value="Chromosome"/>
</dbReference>
<evidence type="ECO:0000259" key="4">
    <source>
        <dbReference type="PROSITE" id="PS51186"/>
    </source>
</evidence>
<dbReference type="Gene3D" id="3.40.630.30">
    <property type="match status" value="1"/>
</dbReference>
<sequence>MVILLQLFLRAPDGVLIKGSQKGNGMFKMPFRRQARKQQGKIRLPNLKAQHIYLRFPMLDDYQEWATLRMESRAFLEPWEPLWPADAHTLIRYKMHLDRYIEGRKNGQFFVFFVFSNETDHLIGGISLGNIRRGVVQSGEIGYWCGEKYSGHGFMHESLDLMIDFAFQQLKLHRLQAASIPTNTRSIALLEKCGFVREGLMRSYVKIHGCWQDHYLYSLLETERPIKPV</sequence>
<dbReference type="SUPFAM" id="SSF55729">
    <property type="entry name" value="Acyl-CoA N-acyltransferases (Nat)"/>
    <property type="match status" value="1"/>
</dbReference>
<dbReference type="KEGG" id="bapi:BBC0122_007250"/>
<gene>
    <name evidence="5" type="ORF">BBC0122_007250</name>
</gene>
<dbReference type="AlphaFoldDB" id="A0A1U9MG23"/>
<name>A0A1U9MG23_9HYPH</name>